<accession>A0A7S2EA92</accession>
<sequence>MLRDHLGEAKYNRVIHVVRKVKALRLRHCCKAMVNPARQQSKAQDKICKETVVITPDAVLSSDNSCRTSLEEYQEQLEDSKKEVAAMNLSMHFQLPVLRSVYFRCNLVNTLQAAISARTSDLDEERRVYGVDWDHLLEEAESILDIYEASMSPAASSNL</sequence>
<protein>
    <submittedName>
        <fullName evidence="1">Uncharacterized protein</fullName>
    </submittedName>
</protein>
<evidence type="ECO:0000313" key="1">
    <source>
        <dbReference type="EMBL" id="CAD9324671.1"/>
    </source>
</evidence>
<dbReference type="EMBL" id="HBGN01012826">
    <property type="protein sequence ID" value="CAD9324671.1"/>
    <property type="molecule type" value="Transcribed_RNA"/>
</dbReference>
<name>A0A7S2EA92_9STRA</name>
<dbReference type="AlphaFoldDB" id="A0A7S2EA92"/>
<proteinExistence type="predicted"/>
<reference evidence="1" key="1">
    <citation type="submission" date="2021-01" db="EMBL/GenBank/DDBJ databases">
        <authorList>
            <person name="Corre E."/>
            <person name="Pelletier E."/>
            <person name="Niang G."/>
            <person name="Scheremetjew M."/>
            <person name="Finn R."/>
            <person name="Kale V."/>
            <person name="Holt S."/>
            <person name="Cochrane G."/>
            <person name="Meng A."/>
            <person name="Brown T."/>
            <person name="Cohen L."/>
        </authorList>
    </citation>
    <scope>NUCLEOTIDE SEQUENCE</scope>
    <source>
        <strain evidence="1">Pop2</strain>
    </source>
</reference>
<gene>
    <name evidence="1" type="ORF">DBRI1063_LOCUS8198</name>
</gene>
<organism evidence="1">
    <name type="scientific">Ditylum brightwellii</name>
    <dbReference type="NCBI Taxonomy" id="49249"/>
    <lineage>
        <taxon>Eukaryota</taxon>
        <taxon>Sar</taxon>
        <taxon>Stramenopiles</taxon>
        <taxon>Ochrophyta</taxon>
        <taxon>Bacillariophyta</taxon>
        <taxon>Mediophyceae</taxon>
        <taxon>Lithodesmiophycidae</taxon>
        <taxon>Lithodesmiales</taxon>
        <taxon>Lithodesmiaceae</taxon>
        <taxon>Ditylum</taxon>
    </lineage>
</organism>